<protein>
    <submittedName>
        <fullName evidence="2">Uncharacterized protein</fullName>
    </submittedName>
</protein>
<name>A0A914D3S8_9BILA</name>
<proteinExistence type="predicted"/>
<sequence>MERFLDHGHWLERRKWPASFLALYSIPPRPSLSLVHGLIKSDQCSCQPQKNMLNLMILACSIIQRSAILCDLLLKPPLQIL</sequence>
<keyword evidence="1" id="KW-1185">Reference proteome</keyword>
<dbReference type="Proteomes" id="UP000887540">
    <property type="component" value="Unplaced"/>
</dbReference>
<evidence type="ECO:0000313" key="2">
    <source>
        <dbReference type="WBParaSite" id="ACRNAN_scaffold18015.g13014.t1"/>
    </source>
</evidence>
<reference evidence="2" key="1">
    <citation type="submission" date="2022-11" db="UniProtKB">
        <authorList>
            <consortium name="WormBaseParasite"/>
        </authorList>
    </citation>
    <scope>IDENTIFICATION</scope>
</reference>
<dbReference type="WBParaSite" id="ACRNAN_scaffold18015.g13014.t1">
    <property type="protein sequence ID" value="ACRNAN_scaffold18015.g13014.t1"/>
    <property type="gene ID" value="ACRNAN_scaffold18015.g13014"/>
</dbReference>
<dbReference type="AlphaFoldDB" id="A0A914D3S8"/>
<accession>A0A914D3S8</accession>
<evidence type="ECO:0000313" key="1">
    <source>
        <dbReference type="Proteomes" id="UP000887540"/>
    </source>
</evidence>
<organism evidence="1 2">
    <name type="scientific">Acrobeloides nanus</name>
    <dbReference type="NCBI Taxonomy" id="290746"/>
    <lineage>
        <taxon>Eukaryota</taxon>
        <taxon>Metazoa</taxon>
        <taxon>Ecdysozoa</taxon>
        <taxon>Nematoda</taxon>
        <taxon>Chromadorea</taxon>
        <taxon>Rhabditida</taxon>
        <taxon>Tylenchina</taxon>
        <taxon>Cephalobomorpha</taxon>
        <taxon>Cephaloboidea</taxon>
        <taxon>Cephalobidae</taxon>
        <taxon>Acrobeloides</taxon>
    </lineage>
</organism>